<dbReference type="Gene3D" id="3.10.310.10">
    <property type="entry name" value="Diaminopimelate Epimerase, Chain A, domain 1"/>
    <property type="match status" value="2"/>
</dbReference>
<dbReference type="NCBIfam" id="TIGR00654">
    <property type="entry name" value="PhzF_family"/>
    <property type="match status" value="1"/>
</dbReference>
<sequence>MQRRYITVDVFTGRAFGGNQLAVVLDAAGLSTAQMQAIATEFNYSETTFVLPPRDKANDAEVRIFTPVRELPFAGHPNVGTAFVLATIAKEPKPRLLFEEKAGLVPVEIVREQGRVVSTELTAPQPLSRLAQCSAEEVAACISLTAEDIKIDRHAPQVVSVGTPFLVAELHSRDALKRARPDAAAFGRVLPRDGAFSVWFYTRDVPAAEAPCERQARMFMRGASGLVEDPATGSATVAAAALFADLDRTPDAELKLTVGQGYDMGRPSLLLTRVRKQDGKIVSAHVGGNCVQMMEGTFRLAGRGRGASSSTLSPVVIPGQRKSAEPGIHSSIDSVA</sequence>
<dbReference type="AlphaFoldDB" id="A0AB39XN84"/>
<organism evidence="4">
    <name type="scientific">Bradyrhizobium sp. LLZ17</name>
    <dbReference type="NCBI Taxonomy" id="3239388"/>
    <lineage>
        <taxon>Bacteria</taxon>
        <taxon>Pseudomonadati</taxon>
        <taxon>Pseudomonadota</taxon>
        <taxon>Alphaproteobacteria</taxon>
        <taxon>Hyphomicrobiales</taxon>
        <taxon>Nitrobacteraceae</taxon>
        <taxon>Bradyrhizobium</taxon>
    </lineage>
</organism>
<evidence type="ECO:0000256" key="3">
    <source>
        <dbReference type="SAM" id="MobiDB-lite"/>
    </source>
</evidence>
<reference evidence="4" key="1">
    <citation type="submission" date="2024-08" db="EMBL/GenBank/DDBJ databases">
        <authorList>
            <person name="Chaddad Z."/>
            <person name="Lamrabet M."/>
            <person name="Bouhnik O."/>
            <person name="Alami S."/>
            <person name="Wipf D."/>
            <person name="Courty P.E."/>
            <person name="Missbah El Idrissi M."/>
        </authorList>
    </citation>
    <scope>NUCLEOTIDE SEQUENCE</scope>
    <source>
        <strain evidence="4">LLZ17</strain>
    </source>
</reference>
<dbReference type="GO" id="GO:0005737">
    <property type="term" value="C:cytoplasm"/>
    <property type="evidence" value="ECO:0007669"/>
    <property type="project" value="TreeGrafter"/>
</dbReference>
<dbReference type="PIRSF" id="PIRSF016184">
    <property type="entry name" value="PhzC_PhzF"/>
    <property type="match status" value="1"/>
</dbReference>
<proteinExistence type="inferred from homology"/>
<dbReference type="SUPFAM" id="SSF54506">
    <property type="entry name" value="Diaminopimelate epimerase-like"/>
    <property type="match status" value="1"/>
</dbReference>
<dbReference type="EMBL" id="CP165734">
    <property type="protein sequence ID" value="XDV58311.1"/>
    <property type="molecule type" value="Genomic_DNA"/>
</dbReference>
<dbReference type="GO" id="GO:0016853">
    <property type="term" value="F:isomerase activity"/>
    <property type="evidence" value="ECO:0007669"/>
    <property type="project" value="TreeGrafter"/>
</dbReference>
<dbReference type="PANTHER" id="PTHR13774:SF32">
    <property type="entry name" value="ANTISENSE-ENHANCING SEQUENCE 1"/>
    <property type="match status" value="1"/>
</dbReference>
<accession>A0AB39XN84</accession>
<protein>
    <submittedName>
        <fullName evidence="4">PhzF family phenazine biosynthesis protein</fullName>
    </submittedName>
</protein>
<name>A0AB39XN84_9BRAD</name>
<evidence type="ECO:0000256" key="2">
    <source>
        <dbReference type="PIRSR" id="PIRSR016184-1"/>
    </source>
</evidence>
<gene>
    <name evidence="4" type="ORF">AB8Z38_01835</name>
</gene>
<feature type="region of interest" description="Disordered" evidence="3">
    <location>
        <begin position="303"/>
        <end position="336"/>
    </location>
</feature>
<feature type="active site" evidence="2">
    <location>
        <position position="46"/>
    </location>
</feature>
<dbReference type="Pfam" id="PF02567">
    <property type="entry name" value="PhzC-PhzF"/>
    <property type="match status" value="1"/>
</dbReference>
<evidence type="ECO:0000313" key="4">
    <source>
        <dbReference type="EMBL" id="XDV58311.1"/>
    </source>
</evidence>
<dbReference type="InterPro" id="IPR003719">
    <property type="entry name" value="Phenazine_PhzF-like"/>
</dbReference>
<evidence type="ECO:0000256" key="1">
    <source>
        <dbReference type="ARBA" id="ARBA00008270"/>
    </source>
</evidence>
<dbReference type="RefSeq" id="WP_369722806.1">
    <property type="nucleotide sequence ID" value="NZ_CP165734.1"/>
</dbReference>
<comment type="similarity">
    <text evidence="1">Belongs to the PhzF family.</text>
</comment>
<dbReference type="PANTHER" id="PTHR13774">
    <property type="entry name" value="PHENAZINE BIOSYNTHESIS PROTEIN"/>
    <property type="match status" value="1"/>
</dbReference>